<gene>
    <name evidence="1" type="ORF">BPABA14_00680</name>
</gene>
<dbReference type="Proteomes" id="UP000027393">
    <property type="component" value="Segment"/>
</dbReference>
<organism evidence="1 2">
    <name type="scientific">Acinetobacter phage YMC-13-01-C62</name>
    <dbReference type="NCBI Taxonomy" id="1505225"/>
    <lineage>
        <taxon>Viruses</taxon>
        <taxon>Duplodnaviria</taxon>
        <taxon>Heunggongvirae</taxon>
        <taxon>Uroviricota</taxon>
        <taxon>Caudoviricetes</taxon>
        <taxon>Obolenskvirus</taxon>
        <taxon>Obolenskvirus AbC62</taxon>
    </lineage>
</organism>
<evidence type="ECO:0000313" key="1">
    <source>
        <dbReference type="EMBL" id="AID17982.1"/>
    </source>
</evidence>
<name>A0A068C8L4_9CAUD</name>
<evidence type="ECO:0008006" key="3">
    <source>
        <dbReference type="Google" id="ProtNLM"/>
    </source>
</evidence>
<reference evidence="1 2" key="1">
    <citation type="submission" date="2014-05" db="EMBL/GenBank/DDBJ databases">
        <title>Complete Genome Sequence of the Acinetobacter phage YMC/13/01/C62.</title>
        <authorList>
            <person name="Jeon J."/>
            <person name="Yong D."/>
            <person name="Lee K."/>
        </authorList>
    </citation>
    <scope>NUCLEOTIDE SEQUENCE [LARGE SCALE GENOMIC DNA]</scope>
</reference>
<accession>A0A068C8L4</accession>
<protein>
    <recommendedName>
        <fullName evidence="3">Capsid and scaffold protein</fullName>
    </recommendedName>
</protein>
<dbReference type="RefSeq" id="YP_009055489.1">
    <property type="nucleotide sequence ID" value="NC_024785.1"/>
</dbReference>
<evidence type="ECO:0000313" key="2">
    <source>
        <dbReference type="Proteomes" id="UP000027393"/>
    </source>
</evidence>
<dbReference type="KEGG" id="vg:20283757"/>
<proteinExistence type="predicted"/>
<dbReference type="OrthoDB" id="4144at10239"/>
<keyword evidence="2" id="KW-1185">Reference proteome</keyword>
<dbReference type="GeneID" id="20283757"/>
<sequence length="339" mass="37950">MTTKNQSFKPQELARYGVHYPEGTPRIATPRDKMIIAQDTAMLTTPNAGVLQMFTQFIDPEVTRILFSPNSLTEALQEVQKGDWTTSVMTFPVVENGGKPVTYGDWNDNGTTSANVNYHNRQSYNYQQFLRVGEKEAAIYGEAKLSWAAELELGIVESLNKMQHEIYAFGVAGLQNYGVLNDPNLLPAIPIPDAWTFELPLKIVADIQKMFKQLAKQANGLVKRTDDLILLMSPEQEALITAANDYGLNVADYLKKSFPNLSIYSVPEYSTASGQVVQLVLRKYQGSDTIQLAYAEKMRVHPMIQKASGWIQKRCQTTYGAIIRRPMFVVTATVPNETP</sequence>
<dbReference type="EMBL" id="KJ817802">
    <property type="protein sequence ID" value="AID17982.1"/>
    <property type="molecule type" value="Genomic_DNA"/>
</dbReference>